<protein>
    <submittedName>
        <fullName evidence="1">Uncharacterized protein</fullName>
    </submittedName>
</protein>
<sequence length="37" mass="4205">MCCRAGLILSGHAKLNIGSQAELFRQFMLFQHREARA</sequence>
<comment type="caution">
    <text evidence="1">The sequence shown here is derived from an EMBL/GenBank/DDBJ whole genome shotgun (WGS) entry which is preliminary data.</text>
</comment>
<keyword evidence="2" id="KW-1185">Reference proteome</keyword>
<proteinExistence type="predicted"/>
<reference evidence="1 2" key="1">
    <citation type="submission" date="2020-08" db="EMBL/GenBank/DDBJ databases">
        <title>Genomic Encyclopedia of Type Strains, Phase III (KMG-III): the genomes of soil and plant-associated and newly described type strains.</title>
        <authorList>
            <person name="Whitman W."/>
        </authorList>
    </citation>
    <scope>NUCLEOTIDE SEQUENCE [LARGE SCALE GENOMIC DNA]</scope>
    <source>
        <strain evidence="1 2">CECT 5995</strain>
    </source>
</reference>
<dbReference type="AlphaFoldDB" id="A0A7W5BVK5"/>
<organism evidence="1 2">
    <name type="scientific">Halomonas organivorans</name>
    <dbReference type="NCBI Taxonomy" id="257772"/>
    <lineage>
        <taxon>Bacteria</taxon>
        <taxon>Pseudomonadati</taxon>
        <taxon>Pseudomonadota</taxon>
        <taxon>Gammaproteobacteria</taxon>
        <taxon>Oceanospirillales</taxon>
        <taxon>Halomonadaceae</taxon>
        <taxon>Halomonas</taxon>
    </lineage>
</organism>
<evidence type="ECO:0000313" key="2">
    <source>
        <dbReference type="Proteomes" id="UP000525987"/>
    </source>
</evidence>
<gene>
    <name evidence="1" type="ORF">FHR96_000794</name>
</gene>
<accession>A0A7W5BVK5</accession>
<evidence type="ECO:0000313" key="1">
    <source>
        <dbReference type="EMBL" id="MBB3139947.1"/>
    </source>
</evidence>
<name>A0A7W5BVK5_9GAMM</name>
<dbReference type="EMBL" id="JACHXM010000002">
    <property type="protein sequence ID" value="MBB3139947.1"/>
    <property type="molecule type" value="Genomic_DNA"/>
</dbReference>
<dbReference type="Proteomes" id="UP000525987">
    <property type="component" value="Unassembled WGS sequence"/>
</dbReference>